<organism evidence="2 3">
    <name type="scientific">Anaeromyces robustus</name>
    <dbReference type="NCBI Taxonomy" id="1754192"/>
    <lineage>
        <taxon>Eukaryota</taxon>
        <taxon>Fungi</taxon>
        <taxon>Fungi incertae sedis</taxon>
        <taxon>Chytridiomycota</taxon>
        <taxon>Chytridiomycota incertae sedis</taxon>
        <taxon>Neocallimastigomycetes</taxon>
        <taxon>Neocallimastigales</taxon>
        <taxon>Neocallimastigaceae</taxon>
        <taxon>Anaeromyces</taxon>
    </lineage>
</organism>
<dbReference type="OrthoDB" id="10553660at2759"/>
<dbReference type="EMBL" id="MCFG01000043">
    <property type="protein sequence ID" value="ORX84932.1"/>
    <property type="molecule type" value="Genomic_DNA"/>
</dbReference>
<proteinExistence type="predicted"/>
<keyword evidence="1" id="KW-0472">Membrane</keyword>
<keyword evidence="1" id="KW-1133">Transmembrane helix</keyword>
<keyword evidence="3" id="KW-1185">Reference proteome</keyword>
<comment type="caution">
    <text evidence="2">The sequence shown here is derived from an EMBL/GenBank/DDBJ whole genome shotgun (WGS) entry which is preliminary data.</text>
</comment>
<accession>A0A1Y1XGV9</accession>
<reference evidence="2 3" key="1">
    <citation type="submission" date="2016-08" db="EMBL/GenBank/DDBJ databases">
        <title>A Parts List for Fungal Cellulosomes Revealed by Comparative Genomics.</title>
        <authorList>
            <consortium name="DOE Joint Genome Institute"/>
            <person name="Haitjema C.H."/>
            <person name="Gilmore S.P."/>
            <person name="Henske J.K."/>
            <person name="Solomon K.V."/>
            <person name="De Groot R."/>
            <person name="Kuo A."/>
            <person name="Mondo S.J."/>
            <person name="Salamov A.A."/>
            <person name="Labutti K."/>
            <person name="Zhao Z."/>
            <person name="Chiniquy J."/>
            <person name="Barry K."/>
            <person name="Brewer H.M."/>
            <person name="Purvine S.O."/>
            <person name="Wright A.T."/>
            <person name="Boxma B."/>
            <person name="Van Alen T."/>
            <person name="Hackstein J.H."/>
            <person name="Baker S.E."/>
            <person name="Grigoriev I.V."/>
            <person name="O'Malley M.A."/>
        </authorList>
    </citation>
    <scope>NUCLEOTIDE SEQUENCE [LARGE SCALE GENOMIC DNA]</scope>
    <source>
        <strain evidence="2 3">S4</strain>
    </source>
</reference>
<feature type="transmembrane region" description="Helical" evidence="1">
    <location>
        <begin position="141"/>
        <end position="159"/>
    </location>
</feature>
<feature type="transmembrane region" description="Helical" evidence="1">
    <location>
        <begin position="90"/>
        <end position="107"/>
    </location>
</feature>
<protein>
    <submittedName>
        <fullName evidence="2">Uncharacterized protein</fullName>
    </submittedName>
</protein>
<evidence type="ECO:0000256" key="1">
    <source>
        <dbReference type="SAM" id="Phobius"/>
    </source>
</evidence>
<evidence type="ECO:0000313" key="2">
    <source>
        <dbReference type="EMBL" id="ORX84932.1"/>
    </source>
</evidence>
<feature type="transmembrane region" description="Helical" evidence="1">
    <location>
        <begin position="32"/>
        <end position="50"/>
    </location>
</feature>
<name>A0A1Y1XGV9_9FUNG</name>
<dbReference type="Proteomes" id="UP000193944">
    <property type="component" value="Unassembled WGS sequence"/>
</dbReference>
<sequence>MPSNEEKRSGCFPRLNSYWCCCCIPLRPGVKLSTWMIIISIIVSMIYNMIKNGFDFGLVVIYIIYFIVLISLILLLIGIHKVNLPFMKQFKVVFFLFLVFQVVLMIIDLHRRFSDKKFYTTINGKQYEHIEPNTLGWFKKLLLICLAIINFLILLYYYVATCSYIEEVEDDVKDYVNNRRLESRK</sequence>
<dbReference type="AlphaFoldDB" id="A0A1Y1XGV9"/>
<gene>
    <name evidence="2" type="ORF">BCR32DRAFT_265971</name>
</gene>
<keyword evidence="1" id="KW-0812">Transmembrane</keyword>
<feature type="transmembrane region" description="Helical" evidence="1">
    <location>
        <begin position="56"/>
        <end position="78"/>
    </location>
</feature>
<evidence type="ECO:0000313" key="3">
    <source>
        <dbReference type="Proteomes" id="UP000193944"/>
    </source>
</evidence>
<reference evidence="2 3" key="2">
    <citation type="submission" date="2016-08" db="EMBL/GenBank/DDBJ databases">
        <title>Pervasive Adenine N6-methylation of Active Genes in Fungi.</title>
        <authorList>
            <consortium name="DOE Joint Genome Institute"/>
            <person name="Mondo S.J."/>
            <person name="Dannebaum R.O."/>
            <person name="Kuo R.C."/>
            <person name="Labutti K."/>
            <person name="Haridas S."/>
            <person name="Kuo A."/>
            <person name="Salamov A."/>
            <person name="Ahrendt S.R."/>
            <person name="Lipzen A."/>
            <person name="Sullivan W."/>
            <person name="Andreopoulos W.B."/>
            <person name="Clum A."/>
            <person name="Lindquist E."/>
            <person name="Daum C."/>
            <person name="Ramamoorthy G.K."/>
            <person name="Gryganskyi A."/>
            <person name="Culley D."/>
            <person name="Magnuson J.K."/>
            <person name="James T.Y."/>
            <person name="O'Malley M.A."/>
            <person name="Stajich J.E."/>
            <person name="Spatafora J.W."/>
            <person name="Visel A."/>
            <person name="Grigoriev I.V."/>
        </authorList>
    </citation>
    <scope>NUCLEOTIDE SEQUENCE [LARGE SCALE GENOMIC DNA]</scope>
    <source>
        <strain evidence="2 3">S4</strain>
    </source>
</reference>